<evidence type="ECO:0000313" key="2">
    <source>
        <dbReference type="EMBL" id="RDY04109.1"/>
    </source>
</evidence>
<comment type="caution">
    <text evidence="2">The sequence shown here is derived from an EMBL/GenBank/DDBJ whole genome shotgun (WGS) entry which is preliminary data.</text>
</comment>
<feature type="compositionally biased region" description="Basic and acidic residues" evidence="1">
    <location>
        <begin position="65"/>
        <end position="89"/>
    </location>
</feature>
<sequence>MSHHPKQMSHIIIQHPTTYRLKDGRTHDGELQNTAILNQEVDSKQPPGTFHTRAGLNKGSTRNGAQEDEKSRNDGEHSKDRNNTRNRDRSRSRRLTPPNRGTIAIIAEGGAMEGMSRSGRRRYMQQIMSVQSSGDHSEDSIISFSEADYEGVQPHLDDPMEISVVATNYKVERVLVDQGSSTNTTLQKPGKTEEELEACSRTLIDFAGKQVEIQGAINFQTTFGIGPNVKIVPLKFTILKPIVSTPHLCMKYLVSGQTTSRCYKTSLKIRSRKIEHPQLADDLKEIQISQKSTKTTRIRAGRTRGGGQLIDFLRKNRDAFAWALEEMPGVDPDFLYHRLSIIPGAYLIA</sequence>
<gene>
    <name evidence="2" type="ORF">CR513_12218</name>
</gene>
<evidence type="ECO:0008006" key="4">
    <source>
        <dbReference type="Google" id="ProtNLM"/>
    </source>
</evidence>
<accession>A0A371HMV7</accession>
<proteinExistence type="predicted"/>
<dbReference type="Proteomes" id="UP000257109">
    <property type="component" value="Unassembled WGS sequence"/>
</dbReference>
<dbReference type="AlphaFoldDB" id="A0A371HMV7"/>
<feature type="non-terminal residue" evidence="2">
    <location>
        <position position="1"/>
    </location>
</feature>
<organism evidence="2 3">
    <name type="scientific">Mucuna pruriens</name>
    <name type="common">Velvet bean</name>
    <name type="synonym">Dolichos pruriens</name>
    <dbReference type="NCBI Taxonomy" id="157652"/>
    <lineage>
        <taxon>Eukaryota</taxon>
        <taxon>Viridiplantae</taxon>
        <taxon>Streptophyta</taxon>
        <taxon>Embryophyta</taxon>
        <taxon>Tracheophyta</taxon>
        <taxon>Spermatophyta</taxon>
        <taxon>Magnoliopsida</taxon>
        <taxon>eudicotyledons</taxon>
        <taxon>Gunneridae</taxon>
        <taxon>Pentapetalae</taxon>
        <taxon>rosids</taxon>
        <taxon>fabids</taxon>
        <taxon>Fabales</taxon>
        <taxon>Fabaceae</taxon>
        <taxon>Papilionoideae</taxon>
        <taxon>50 kb inversion clade</taxon>
        <taxon>NPAAA clade</taxon>
        <taxon>indigoferoid/millettioid clade</taxon>
        <taxon>Phaseoleae</taxon>
        <taxon>Mucuna</taxon>
    </lineage>
</organism>
<evidence type="ECO:0000256" key="1">
    <source>
        <dbReference type="SAM" id="MobiDB-lite"/>
    </source>
</evidence>
<dbReference type="PANTHER" id="PTHR33240:SF15">
    <property type="entry name" value="GAG-PRO-LIKE PROTEIN"/>
    <property type="match status" value="1"/>
</dbReference>
<name>A0A371HMV7_MUCPR</name>
<keyword evidence="3" id="KW-1185">Reference proteome</keyword>
<reference evidence="2" key="1">
    <citation type="submission" date="2018-05" db="EMBL/GenBank/DDBJ databases">
        <title>Draft genome of Mucuna pruriens seed.</title>
        <authorList>
            <person name="Nnadi N.E."/>
            <person name="Vos R."/>
            <person name="Hasami M.H."/>
            <person name="Devisetty U.K."/>
            <person name="Aguiy J.C."/>
        </authorList>
    </citation>
    <scope>NUCLEOTIDE SEQUENCE [LARGE SCALE GENOMIC DNA]</scope>
    <source>
        <strain evidence="2">JCA_2017</strain>
    </source>
</reference>
<feature type="region of interest" description="Disordered" evidence="1">
    <location>
        <begin position="37"/>
        <end position="102"/>
    </location>
</feature>
<dbReference type="EMBL" id="QJKJ01002152">
    <property type="protein sequence ID" value="RDY04109.1"/>
    <property type="molecule type" value="Genomic_DNA"/>
</dbReference>
<protein>
    <recommendedName>
        <fullName evidence="4">Retrotransposon gag domain-containing protein</fullName>
    </recommendedName>
</protein>
<dbReference type="PANTHER" id="PTHR33240">
    <property type="entry name" value="OS08G0508500 PROTEIN"/>
    <property type="match status" value="1"/>
</dbReference>
<evidence type="ECO:0000313" key="3">
    <source>
        <dbReference type="Proteomes" id="UP000257109"/>
    </source>
</evidence>